<feature type="domain" description="Ig-like" evidence="4">
    <location>
        <begin position="31"/>
        <end position="137"/>
    </location>
</feature>
<dbReference type="InterPro" id="IPR013106">
    <property type="entry name" value="Ig_V-set"/>
</dbReference>
<sequence length="249" mass="27500">MASIVLSRFSRGPQVLCCMVLCLLGAGSVAAGVTQSPRHLIKSHEGKAVLKCHPISGHNTIYWYQQAPGQGPEFLISFFEKKESQKGNIPDRFSGKQFDNYSSELAMSALQLGDSAIYLCASSRDTALQGNLDARITQSPTYKVTGREKKVTLRCHQTDNHNTMYWYRQDLGHGLRLIYYSVSAGMIAKGDVADGYNASRSKIENFILTLESMTPSQTSVYFCASSESTVLQSHLLSAQKDRGQPFPRS</sequence>
<dbReference type="PROSITE" id="PS50835">
    <property type="entry name" value="IG_LIKE"/>
    <property type="match status" value="1"/>
</dbReference>
<dbReference type="InterPro" id="IPR036179">
    <property type="entry name" value="Ig-like_dom_sf"/>
</dbReference>
<evidence type="ECO:0000313" key="5">
    <source>
        <dbReference type="EMBL" id="KAF6338219.1"/>
    </source>
</evidence>
<dbReference type="SMART" id="SM00409">
    <property type="entry name" value="IG"/>
    <property type="match status" value="2"/>
</dbReference>
<evidence type="ECO:0000256" key="1">
    <source>
        <dbReference type="ARBA" id="ARBA00022729"/>
    </source>
</evidence>
<dbReference type="PANTHER" id="PTHR23268">
    <property type="entry name" value="T-CELL RECEPTOR BETA CHAIN"/>
    <property type="match status" value="1"/>
</dbReference>
<dbReference type="PANTHER" id="PTHR23268:SF42">
    <property type="entry name" value="T CELL RECEPTOR BETA VARIABLE 10-1-RELATED"/>
    <property type="match status" value="1"/>
</dbReference>
<gene>
    <name evidence="5" type="ORF">mPipKuh1_007944</name>
</gene>
<dbReference type="Gene3D" id="2.60.40.10">
    <property type="entry name" value="Immunoglobulins"/>
    <property type="match status" value="2"/>
</dbReference>
<proteinExistence type="predicted"/>
<keyword evidence="1 3" id="KW-0732">Signal</keyword>
<protein>
    <recommendedName>
        <fullName evidence="4">Ig-like domain-containing protein</fullName>
    </recommendedName>
</protein>
<feature type="signal peptide" evidence="3">
    <location>
        <begin position="1"/>
        <end position="31"/>
    </location>
</feature>
<accession>A0A7J7WLG4</accession>
<dbReference type="InterPro" id="IPR013783">
    <property type="entry name" value="Ig-like_fold"/>
</dbReference>
<dbReference type="EMBL" id="JACAGB010000010">
    <property type="protein sequence ID" value="KAF6338219.1"/>
    <property type="molecule type" value="Genomic_DNA"/>
</dbReference>
<dbReference type="Pfam" id="PF07686">
    <property type="entry name" value="V-set"/>
    <property type="match status" value="2"/>
</dbReference>
<evidence type="ECO:0000256" key="2">
    <source>
        <dbReference type="ARBA" id="ARBA00022859"/>
    </source>
</evidence>
<evidence type="ECO:0000313" key="6">
    <source>
        <dbReference type="Proteomes" id="UP000558488"/>
    </source>
</evidence>
<dbReference type="GO" id="GO:0007166">
    <property type="term" value="P:cell surface receptor signaling pathway"/>
    <property type="evidence" value="ECO:0007669"/>
    <property type="project" value="TreeGrafter"/>
</dbReference>
<dbReference type="Proteomes" id="UP000558488">
    <property type="component" value="Unassembled WGS sequence"/>
</dbReference>
<evidence type="ECO:0000256" key="3">
    <source>
        <dbReference type="SAM" id="SignalP"/>
    </source>
</evidence>
<organism evidence="5 6">
    <name type="scientific">Pipistrellus kuhlii</name>
    <name type="common">Kuhl's pipistrelle</name>
    <dbReference type="NCBI Taxonomy" id="59472"/>
    <lineage>
        <taxon>Eukaryota</taxon>
        <taxon>Metazoa</taxon>
        <taxon>Chordata</taxon>
        <taxon>Craniata</taxon>
        <taxon>Vertebrata</taxon>
        <taxon>Euteleostomi</taxon>
        <taxon>Mammalia</taxon>
        <taxon>Eutheria</taxon>
        <taxon>Laurasiatheria</taxon>
        <taxon>Chiroptera</taxon>
        <taxon>Yangochiroptera</taxon>
        <taxon>Vespertilionidae</taxon>
        <taxon>Pipistrellus</taxon>
    </lineage>
</organism>
<dbReference type="InterPro" id="IPR003599">
    <property type="entry name" value="Ig_sub"/>
</dbReference>
<dbReference type="SUPFAM" id="SSF48726">
    <property type="entry name" value="Immunoglobulin"/>
    <property type="match status" value="2"/>
</dbReference>
<comment type="caution">
    <text evidence="5">The sequence shown here is derived from an EMBL/GenBank/DDBJ whole genome shotgun (WGS) entry which is preliminary data.</text>
</comment>
<reference evidence="5 6" key="1">
    <citation type="journal article" date="2020" name="Nature">
        <title>Six reference-quality genomes reveal evolution of bat adaptations.</title>
        <authorList>
            <person name="Jebb D."/>
            <person name="Huang Z."/>
            <person name="Pippel M."/>
            <person name="Hughes G.M."/>
            <person name="Lavrichenko K."/>
            <person name="Devanna P."/>
            <person name="Winkler S."/>
            <person name="Jermiin L.S."/>
            <person name="Skirmuntt E.C."/>
            <person name="Katzourakis A."/>
            <person name="Burkitt-Gray L."/>
            <person name="Ray D.A."/>
            <person name="Sullivan K.A.M."/>
            <person name="Roscito J.G."/>
            <person name="Kirilenko B.M."/>
            <person name="Davalos L.M."/>
            <person name="Corthals A.P."/>
            <person name="Power M.L."/>
            <person name="Jones G."/>
            <person name="Ransome R.D."/>
            <person name="Dechmann D.K.N."/>
            <person name="Locatelli A.G."/>
            <person name="Puechmaille S.J."/>
            <person name="Fedrigo O."/>
            <person name="Jarvis E.D."/>
            <person name="Hiller M."/>
            <person name="Vernes S.C."/>
            <person name="Myers E.W."/>
            <person name="Teeling E.C."/>
        </authorList>
    </citation>
    <scope>NUCLEOTIDE SEQUENCE [LARGE SCALE GENOMIC DNA]</scope>
    <source>
        <strain evidence="5">MPipKuh1</strain>
        <tissue evidence="5">Flight muscle</tissue>
    </source>
</reference>
<evidence type="ECO:0000259" key="4">
    <source>
        <dbReference type="PROSITE" id="PS50835"/>
    </source>
</evidence>
<keyword evidence="2" id="KW-0391">Immunity</keyword>
<dbReference type="InterPro" id="IPR050413">
    <property type="entry name" value="TCR_beta_variable"/>
</dbReference>
<dbReference type="SMART" id="SM00406">
    <property type="entry name" value="IGv"/>
    <property type="match status" value="2"/>
</dbReference>
<dbReference type="GO" id="GO:0005886">
    <property type="term" value="C:plasma membrane"/>
    <property type="evidence" value="ECO:0007669"/>
    <property type="project" value="TreeGrafter"/>
</dbReference>
<dbReference type="AlphaFoldDB" id="A0A7J7WLG4"/>
<name>A0A7J7WLG4_PIPKU</name>
<dbReference type="InterPro" id="IPR007110">
    <property type="entry name" value="Ig-like_dom"/>
</dbReference>
<keyword evidence="6" id="KW-1185">Reference proteome</keyword>
<feature type="chain" id="PRO_5029476637" description="Ig-like domain-containing protein" evidence="3">
    <location>
        <begin position="32"/>
        <end position="249"/>
    </location>
</feature>
<dbReference type="GO" id="GO:0002376">
    <property type="term" value="P:immune system process"/>
    <property type="evidence" value="ECO:0007669"/>
    <property type="project" value="UniProtKB-KW"/>
</dbReference>